<keyword evidence="2" id="KW-1185">Reference proteome</keyword>
<reference evidence="1 2" key="1">
    <citation type="journal article" date="2019" name="Int. J. Syst. Evol. Microbiol.">
        <title>The Global Catalogue of Microorganisms (GCM) 10K type strain sequencing project: providing services to taxonomists for standard genome sequencing and annotation.</title>
        <authorList>
            <consortium name="The Broad Institute Genomics Platform"/>
            <consortium name="The Broad Institute Genome Sequencing Center for Infectious Disease"/>
            <person name="Wu L."/>
            <person name="Ma J."/>
        </authorList>
    </citation>
    <scope>NUCLEOTIDE SEQUENCE [LARGE SCALE GENOMIC DNA]</scope>
    <source>
        <strain evidence="1 2">JCM 14924</strain>
    </source>
</reference>
<protein>
    <submittedName>
        <fullName evidence="1">Uncharacterized protein</fullName>
    </submittedName>
</protein>
<comment type="caution">
    <text evidence="1">The sequence shown here is derived from an EMBL/GenBank/DDBJ whole genome shotgun (WGS) entry which is preliminary data.</text>
</comment>
<evidence type="ECO:0000313" key="1">
    <source>
        <dbReference type="EMBL" id="GAA2192836.1"/>
    </source>
</evidence>
<gene>
    <name evidence="1" type="ORF">GCM10009787_12130</name>
</gene>
<accession>A0ABN3BC91</accession>
<name>A0ABN3BC91_9ACTN</name>
<dbReference type="EMBL" id="BAAAOQ010000003">
    <property type="protein sequence ID" value="GAA2192836.1"/>
    <property type="molecule type" value="Genomic_DNA"/>
</dbReference>
<proteinExistence type="predicted"/>
<sequence length="87" mass="9362">MVSSNNQGSRARDELASVLRLKGLKEREINALINAVLAEELRNAAEDIADPVPPLQAGPRLGFERGLMTAANNLRGRANRLTQGGAR</sequence>
<evidence type="ECO:0000313" key="2">
    <source>
        <dbReference type="Proteomes" id="UP001501391"/>
    </source>
</evidence>
<dbReference type="Proteomes" id="UP001501391">
    <property type="component" value="Unassembled WGS sequence"/>
</dbReference>
<organism evidence="1 2">
    <name type="scientific">Streptomyces bangladeshensis</name>
    <dbReference type="NCBI Taxonomy" id="295352"/>
    <lineage>
        <taxon>Bacteria</taxon>
        <taxon>Bacillati</taxon>
        <taxon>Actinomycetota</taxon>
        <taxon>Actinomycetes</taxon>
        <taxon>Kitasatosporales</taxon>
        <taxon>Streptomycetaceae</taxon>
        <taxon>Streptomyces</taxon>
    </lineage>
</organism>
<dbReference type="RefSeq" id="WP_346162225.1">
    <property type="nucleotide sequence ID" value="NZ_BAAAOQ010000003.1"/>
</dbReference>